<keyword evidence="4" id="KW-1185">Reference proteome</keyword>
<evidence type="ECO:0000256" key="1">
    <source>
        <dbReference type="SAM" id="MobiDB-lite"/>
    </source>
</evidence>
<feature type="domain" description="Vps72/YL1 N-terminal" evidence="2">
    <location>
        <begin position="13"/>
        <end position="217"/>
    </location>
</feature>
<evidence type="ECO:0000259" key="2">
    <source>
        <dbReference type="Pfam" id="PF05764"/>
    </source>
</evidence>
<dbReference type="Proteomes" id="UP000247409">
    <property type="component" value="Unassembled WGS sequence"/>
</dbReference>
<name>A0A2V3ICM9_9FLOR</name>
<sequence>MDEQAAPRRSKRKLKSVAELERRARELFEQEGELLYEGSDDASVDVAQLSDEEDVVDSDFDEDEMAQDSEKEADSAEREARRAERVRGQKGRTGRYVDPGVKKAKQASDGGEGGAKKRARRDSNKASSSGGLDRSSLRKSTRVASARAAERRAIRESRKPRERRVEQFVVPTQEERLLAAEETERENRESLKRLLRVEEEKKGVVVQRDAVNGERMGLLWRDGECCVSFTNGVSEEQIRDVMFGKGLDG</sequence>
<gene>
    <name evidence="3" type="ORF">BWQ96_10442</name>
</gene>
<dbReference type="GO" id="GO:0005634">
    <property type="term" value="C:nucleus"/>
    <property type="evidence" value="ECO:0007669"/>
    <property type="project" value="TreeGrafter"/>
</dbReference>
<dbReference type="STRING" id="448386.A0A2V3ICM9"/>
<dbReference type="EMBL" id="NBIV01000421">
    <property type="protein sequence ID" value="PXF39846.1"/>
    <property type="molecule type" value="Genomic_DNA"/>
</dbReference>
<accession>A0A2V3ICM9</accession>
<comment type="caution">
    <text evidence="3">The sequence shown here is derived from an EMBL/GenBank/DDBJ whole genome shotgun (WGS) entry which is preliminary data.</text>
</comment>
<dbReference type="InterPro" id="IPR046757">
    <property type="entry name" value="YL1_N"/>
</dbReference>
<dbReference type="PANTHER" id="PTHR13275:SF4">
    <property type="entry name" value="VACUOLAR PROTEIN SORTING-ASSOCIATED PROTEIN 72 HOMOLOG"/>
    <property type="match status" value="1"/>
</dbReference>
<dbReference type="Pfam" id="PF05764">
    <property type="entry name" value="YL1"/>
    <property type="match status" value="1"/>
</dbReference>
<reference evidence="3 4" key="1">
    <citation type="journal article" date="2018" name="Mol. Biol. Evol.">
        <title>Analysis of the draft genome of the red seaweed Gracilariopsis chorda provides insights into genome size evolution in Rhodophyta.</title>
        <authorList>
            <person name="Lee J."/>
            <person name="Yang E.C."/>
            <person name="Graf L."/>
            <person name="Yang J.H."/>
            <person name="Qiu H."/>
            <person name="Zel Zion U."/>
            <person name="Chan C.X."/>
            <person name="Stephens T.G."/>
            <person name="Weber A.P.M."/>
            <person name="Boo G.H."/>
            <person name="Boo S.M."/>
            <person name="Kim K.M."/>
            <person name="Shin Y."/>
            <person name="Jung M."/>
            <person name="Lee S.J."/>
            <person name="Yim H.S."/>
            <person name="Lee J.H."/>
            <person name="Bhattacharya D."/>
            <person name="Yoon H.S."/>
        </authorList>
    </citation>
    <scope>NUCLEOTIDE SEQUENCE [LARGE SCALE GENOMIC DNA]</scope>
    <source>
        <strain evidence="3 4">SKKU-2015</strain>
        <tissue evidence="3">Whole body</tissue>
    </source>
</reference>
<protein>
    <recommendedName>
        <fullName evidence="2">Vps72/YL1 N-terminal domain-containing protein</fullName>
    </recommendedName>
</protein>
<dbReference type="AlphaFoldDB" id="A0A2V3ICM9"/>
<dbReference type="PANTHER" id="PTHR13275">
    <property type="entry name" value="YL-1 PROTEIN TRANSCRIPTION FACTOR-LIKE 1"/>
    <property type="match status" value="1"/>
</dbReference>
<feature type="compositionally biased region" description="Basic and acidic residues" evidence="1">
    <location>
        <begin position="148"/>
        <end position="166"/>
    </location>
</feature>
<proteinExistence type="predicted"/>
<feature type="region of interest" description="Disordered" evidence="1">
    <location>
        <begin position="34"/>
        <end position="167"/>
    </location>
</feature>
<organism evidence="3 4">
    <name type="scientific">Gracilariopsis chorda</name>
    <dbReference type="NCBI Taxonomy" id="448386"/>
    <lineage>
        <taxon>Eukaryota</taxon>
        <taxon>Rhodophyta</taxon>
        <taxon>Florideophyceae</taxon>
        <taxon>Rhodymeniophycidae</taxon>
        <taxon>Gracilariales</taxon>
        <taxon>Gracilariaceae</taxon>
        <taxon>Gracilariopsis</taxon>
    </lineage>
</organism>
<evidence type="ECO:0000313" key="4">
    <source>
        <dbReference type="Proteomes" id="UP000247409"/>
    </source>
</evidence>
<feature type="compositionally biased region" description="Acidic residues" evidence="1">
    <location>
        <begin position="34"/>
        <end position="43"/>
    </location>
</feature>
<evidence type="ECO:0000313" key="3">
    <source>
        <dbReference type="EMBL" id="PXF39846.1"/>
    </source>
</evidence>
<feature type="compositionally biased region" description="Basic and acidic residues" evidence="1">
    <location>
        <begin position="68"/>
        <end position="87"/>
    </location>
</feature>
<feature type="compositionally biased region" description="Acidic residues" evidence="1">
    <location>
        <begin position="50"/>
        <end position="67"/>
    </location>
</feature>